<keyword evidence="1" id="KW-0175">Coiled coil</keyword>
<protein>
    <submittedName>
        <fullName evidence="2">Uncharacterized protein</fullName>
    </submittedName>
</protein>
<dbReference type="OrthoDB" id="2311619at2"/>
<name>A0A0R1WCH7_9LACO</name>
<reference evidence="2 3" key="1">
    <citation type="journal article" date="2015" name="Genome Announc.">
        <title>Expanding the biotechnology potential of lactobacilli through comparative genomics of 213 strains and associated genera.</title>
        <authorList>
            <person name="Sun Z."/>
            <person name="Harris H.M."/>
            <person name="McCann A."/>
            <person name="Guo C."/>
            <person name="Argimon S."/>
            <person name="Zhang W."/>
            <person name="Yang X."/>
            <person name="Jeffery I.B."/>
            <person name="Cooney J.C."/>
            <person name="Kagawa T.F."/>
            <person name="Liu W."/>
            <person name="Song Y."/>
            <person name="Salvetti E."/>
            <person name="Wrobel A."/>
            <person name="Rasinkangas P."/>
            <person name="Parkhill J."/>
            <person name="Rea M.C."/>
            <person name="O'Sullivan O."/>
            <person name="Ritari J."/>
            <person name="Douillard F.P."/>
            <person name="Paul Ross R."/>
            <person name="Yang R."/>
            <person name="Briner A.E."/>
            <person name="Felis G.E."/>
            <person name="de Vos W.M."/>
            <person name="Barrangou R."/>
            <person name="Klaenhammer T.R."/>
            <person name="Caufield P.W."/>
            <person name="Cui Y."/>
            <person name="Zhang H."/>
            <person name="O'Toole P.W."/>
        </authorList>
    </citation>
    <scope>NUCLEOTIDE SEQUENCE [LARGE SCALE GENOMIC DNA]</scope>
    <source>
        <strain evidence="2 3">DSM 5007</strain>
    </source>
</reference>
<comment type="caution">
    <text evidence="2">The sequence shown here is derived from an EMBL/GenBank/DDBJ whole genome shotgun (WGS) entry which is preliminary data.</text>
</comment>
<keyword evidence="3" id="KW-1185">Reference proteome</keyword>
<feature type="coiled-coil region" evidence="1">
    <location>
        <begin position="15"/>
        <end position="49"/>
    </location>
</feature>
<organism evidence="2 3">
    <name type="scientific">Paucilactobacillus suebicus DSM 5007 = KCTC 3549</name>
    <dbReference type="NCBI Taxonomy" id="1423807"/>
    <lineage>
        <taxon>Bacteria</taxon>
        <taxon>Bacillati</taxon>
        <taxon>Bacillota</taxon>
        <taxon>Bacilli</taxon>
        <taxon>Lactobacillales</taxon>
        <taxon>Lactobacillaceae</taxon>
        <taxon>Paucilactobacillus</taxon>
    </lineage>
</organism>
<dbReference type="Proteomes" id="UP000051820">
    <property type="component" value="Unassembled WGS sequence"/>
</dbReference>
<dbReference type="EMBL" id="AZGF01000003">
    <property type="protein sequence ID" value="KRM13257.1"/>
    <property type="molecule type" value="Genomic_DNA"/>
</dbReference>
<proteinExistence type="predicted"/>
<dbReference type="PATRIC" id="fig|1423807.3.peg.1430"/>
<dbReference type="AlphaFoldDB" id="A0A0R1WCH7"/>
<gene>
    <name evidence="2" type="ORF">FD16_GL001402</name>
</gene>
<evidence type="ECO:0000313" key="2">
    <source>
        <dbReference type="EMBL" id="KRM13257.1"/>
    </source>
</evidence>
<sequence>MTNIIDSIKDLISDAKSVQDASQNLTDSLAKLEQALGESQEQIDDINKSVEEFKFKTQPRIDHIQELQEKMQKEIDKFN</sequence>
<accession>A0A0R1WCH7</accession>
<evidence type="ECO:0000313" key="3">
    <source>
        <dbReference type="Proteomes" id="UP000051820"/>
    </source>
</evidence>
<evidence type="ECO:0000256" key="1">
    <source>
        <dbReference type="SAM" id="Coils"/>
    </source>
</evidence>
<dbReference type="STRING" id="1423807.FD16_GL001402"/>
<dbReference type="RefSeq" id="WP_010621994.1">
    <property type="nucleotide sequence ID" value="NZ_AZGF01000003.1"/>
</dbReference>